<dbReference type="InterPro" id="IPR024977">
    <property type="entry name" value="Apc4-like_WD40_dom"/>
</dbReference>
<reference evidence="6" key="1">
    <citation type="submission" date="2025-08" db="UniProtKB">
        <authorList>
            <consortium name="RefSeq"/>
        </authorList>
    </citation>
    <scope>IDENTIFICATION</scope>
    <source>
        <tissue evidence="6">Whole Larva</tissue>
    </source>
</reference>
<feature type="repeat" description="WD" evidence="3">
    <location>
        <begin position="240"/>
        <end position="272"/>
    </location>
</feature>
<dbReference type="InterPro" id="IPR033010">
    <property type="entry name" value="Cdc20/Fizzy"/>
</dbReference>
<evidence type="ECO:0000313" key="6">
    <source>
        <dbReference type="RefSeq" id="XP_017777028.1"/>
    </source>
</evidence>
<evidence type="ECO:0000256" key="2">
    <source>
        <dbReference type="ARBA" id="ARBA00022737"/>
    </source>
</evidence>
<dbReference type="Pfam" id="PF12894">
    <property type="entry name" value="ANAPC4_WD40"/>
    <property type="match status" value="1"/>
</dbReference>
<dbReference type="InterPro" id="IPR015943">
    <property type="entry name" value="WD40/YVTN_repeat-like_dom_sf"/>
</dbReference>
<dbReference type="PROSITE" id="PS50082">
    <property type="entry name" value="WD_REPEATS_2"/>
    <property type="match status" value="2"/>
</dbReference>
<protein>
    <submittedName>
        <fullName evidence="6">Protein cortex</fullName>
    </submittedName>
</protein>
<dbReference type="SUPFAM" id="SSF50978">
    <property type="entry name" value="WD40 repeat-like"/>
    <property type="match status" value="1"/>
</dbReference>
<dbReference type="RefSeq" id="XP_017777028.1">
    <property type="nucleotide sequence ID" value="XM_017921539.1"/>
</dbReference>
<dbReference type="PROSITE" id="PS50294">
    <property type="entry name" value="WD_REPEATS_REGION"/>
    <property type="match status" value="2"/>
</dbReference>
<gene>
    <name evidence="6" type="primary">LOC108563006</name>
</gene>
<keyword evidence="5" id="KW-1185">Reference proteome</keyword>
<feature type="repeat" description="WD" evidence="3">
    <location>
        <begin position="371"/>
        <end position="412"/>
    </location>
</feature>
<accession>A0ABM1MR28</accession>
<dbReference type="Pfam" id="PF00400">
    <property type="entry name" value="WD40"/>
    <property type="match status" value="2"/>
</dbReference>
<name>A0ABM1MR28_NICVS</name>
<feature type="domain" description="Anaphase-promoting complex subunit 4-like WD40" evidence="4">
    <location>
        <begin position="285"/>
        <end position="336"/>
    </location>
</feature>
<sequence length="429" mass="49209">MEKCSADRFIPRRAGEDFNLSNFKLLANKDVHMPKFDLDHPRYLNYAQMKYKMNNYVGNLWQAIMEKDRKVLNFTEPKRYKRCTNSSLVNKDWPVKARKKPMIGAPNIVLDIPDLNTNLCMHITEWGKSGYLASVFNKEICLWCPELSCDGFTTNTGKMVNKCIRWSTDGTRLAFSMSKKNVGILDVDVKKVTRGQCGCCYFCTITAIAWCNTNQYLLTGCTNGVLSLFTSTLMLMQVWNPTHCGPIYSIEFSSQGNYFATSGEDEIVRMWNWPIQENLEVTMYEKISSIAWHPFQESLLAVGKFEGEISFWNVSSAKLAAQKNLYSECDCLTWNEITGELVVSLYGDDDGKKGYNEILVLSNTNTVVDGIVWHQGPVPYLMWSPDRRQLATAGVDENLCIWDFLERKKQKVYENRKPFQSSNFGKCIR</sequence>
<evidence type="ECO:0000256" key="1">
    <source>
        <dbReference type="ARBA" id="ARBA00022574"/>
    </source>
</evidence>
<dbReference type="InterPro" id="IPR001680">
    <property type="entry name" value="WD40_rpt"/>
</dbReference>
<dbReference type="PANTHER" id="PTHR19918:SF52">
    <property type="entry name" value="PROTEIN CORTEX"/>
    <property type="match status" value="1"/>
</dbReference>
<dbReference type="PANTHER" id="PTHR19918">
    <property type="entry name" value="CELL DIVISION CYCLE 20 CDC20 FIZZY -RELATED"/>
    <property type="match status" value="1"/>
</dbReference>
<evidence type="ECO:0000313" key="5">
    <source>
        <dbReference type="Proteomes" id="UP000695000"/>
    </source>
</evidence>
<evidence type="ECO:0000256" key="3">
    <source>
        <dbReference type="PROSITE-ProRule" id="PRU00221"/>
    </source>
</evidence>
<dbReference type="Gene3D" id="2.130.10.10">
    <property type="entry name" value="YVTN repeat-like/Quinoprotein amine dehydrogenase"/>
    <property type="match status" value="1"/>
</dbReference>
<keyword evidence="2" id="KW-0677">Repeat</keyword>
<evidence type="ECO:0000259" key="4">
    <source>
        <dbReference type="Pfam" id="PF12894"/>
    </source>
</evidence>
<organism evidence="5 6">
    <name type="scientific">Nicrophorus vespilloides</name>
    <name type="common">Boreal carrion beetle</name>
    <dbReference type="NCBI Taxonomy" id="110193"/>
    <lineage>
        <taxon>Eukaryota</taxon>
        <taxon>Metazoa</taxon>
        <taxon>Ecdysozoa</taxon>
        <taxon>Arthropoda</taxon>
        <taxon>Hexapoda</taxon>
        <taxon>Insecta</taxon>
        <taxon>Pterygota</taxon>
        <taxon>Neoptera</taxon>
        <taxon>Endopterygota</taxon>
        <taxon>Coleoptera</taxon>
        <taxon>Polyphaga</taxon>
        <taxon>Staphyliniformia</taxon>
        <taxon>Silphidae</taxon>
        <taxon>Nicrophorinae</taxon>
        <taxon>Nicrophorus</taxon>
    </lineage>
</organism>
<dbReference type="Proteomes" id="UP000695000">
    <property type="component" value="Unplaced"/>
</dbReference>
<dbReference type="SMART" id="SM00320">
    <property type="entry name" value="WD40"/>
    <property type="match status" value="4"/>
</dbReference>
<keyword evidence="1 3" id="KW-0853">WD repeat</keyword>
<proteinExistence type="predicted"/>
<dbReference type="GeneID" id="108563006"/>
<dbReference type="InterPro" id="IPR036322">
    <property type="entry name" value="WD40_repeat_dom_sf"/>
</dbReference>